<dbReference type="PANTHER" id="PTHR35789">
    <property type="entry name" value="SPORE GERMINATION PROTEIN B3"/>
    <property type="match status" value="1"/>
</dbReference>
<dbReference type="GO" id="GO:0016020">
    <property type="term" value="C:membrane"/>
    <property type="evidence" value="ECO:0007669"/>
    <property type="project" value="UniProtKB-SubCell"/>
</dbReference>
<keyword evidence="11" id="KW-1185">Reference proteome</keyword>
<dbReference type="InterPro" id="IPR008844">
    <property type="entry name" value="Spore_GerAC-like"/>
</dbReference>
<evidence type="ECO:0000256" key="5">
    <source>
        <dbReference type="ARBA" id="ARBA00023136"/>
    </source>
</evidence>
<sequence length="399" mass="44642">MKQVAGGLLLLLISVLLSGCWSRHELNDISIVVGMGIDYIGDKYKVTVQTVNPGQVAVKRGTSFNASPVVTFEEMGATIPEALSRMTVRAPRHLYYAHLRMVILGESTARAGIGKSLDFLSRNMEMRTDFYFVVARKTSASEILKMNSAMDPIPANNMYTKLETSDKYWSATGSMNLNTLLQDMGMAGKDPTMTGIEIAGDPRKGDKTSNSQYIDPPVILKYAGMAAFKFDRMVGWLDENDTKALNYIQNSVHQTTGVIPCSGGKGKISMQVIRSNAVITPTLRNGKPEFDVHIRLEQDISDVECMMDLSKASVVNELKRWSDLKVHGLLEKSLQKIQKEYGTDIYGFGNRLHNKYPQVWHEIKNWNEVFPTVPIRIHVNTILRRMGTVLQPMDALMEK</sequence>
<evidence type="ECO:0000313" key="10">
    <source>
        <dbReference type="EMBL" id="TDG00357.1"/>
    </source>
</evidence>
<dbReference type="PROSITE" id="PS51257">
    <property type="entry name" value="PROKAR_LIPOPROTEIN"/>
    <property type="match status" value="1"/>
</dbReference>
<keyword evidence="6" id="KW-0564">Palmitate</keyword>
<evidence type="ECO:0000256" key="7">
    <source>
        <dbReference type="ARBA" id="ARBA00023288"/>
    </source>
</evidence>
<name>A0A4R5KX11_9BACL</name>
<reference evidence="10 11" key="1">
    <citation type="submission" date="2019-03" db="EMBL/GenBank/DDBJ databases">
        <title>This is whole genome sequence of Paenibacillus sp MS74 strain.</title>
        <authorList>
            <person name="Trinh H.N."/>
        </authorList>
    </citation>
    <scope>NUCLEOTIDE SEQUENCE [LARGE SCALE GENOMIC DNA]</scope>
    <source>
        <strain evidence="10 11">MS74</strain>
    </source>
</reference>
<dbReference type="InterPro" id="IPR057336">
    <property type="entry name" value="GerAC_N"/>
</dbReference>
<keyword evidence="3" id="KW-0309">Germination</keyword>
<comment type="caution">
    <text evidence="10">The sequence shown here is derived from an EMBL/GenBank/DDBJ whole genome shotgun (WGS) entry which is preliminary data.</text>
</comment>
<keyword evidence="4" id="KW-0732">Signal</keyword>
<dbReference type="GO" id="GO:0009847">
    <property type="term" value="P:spore germination"/>
    <property type="evidence" value="ECO:0007669"/>
    <property type="project" value="InterPro"/>
</dbReference>
<dbReference type="Gene3D" id="3.30.300.210">
    <property type="entry name" value="Nutrient germinant receptor protein C, domain 3"/>
    <property type="match status" value="1"/>
</dbReference>
<dbReference type="Proteomes" id="UP000295636">
    <property type="component" value="Unassembled WGS sequence"/>
</dbReference>
<organism evidence="10 11">
    <name type="scientific">Paenibacillus piri</name>
    <dbReference type="NCBI Taxonomy" id="2547395"/>
    <lineage>
        <taxon>Bacteria</taxon>
        <taxon>Bacillati</taxon>
        <taxon>Bacillota</taxon>
        <taxon>Bacilli</taxon>
        <taxon>Bacillales</taxon>
        <taxon>Paenibacillaceae</taxon>
        <taxon>Paenibacillus</taxon>
    </lineage>
</organism>
<dbReference type="InterPro" id="IPR046953">
    <property type="entry name" value="Spore_GerAC-like_C"/>
</dbReference>
<protein>
    <submittedName>
        <fullName evidence="10">Ger(X)C family spore germination protein</fullName>
    </submittedName>
</protein>
<feature type="domain" description="Spore germination protein N-terminal" evidence="9">
    <location>
        <begin position="23"/>
        <end position="197"/>
    </location>
</feature>
<dbReference type="AlphaFoldDB" id="A0A4R5KX11"/>
<evidence type="ECO:0000256" key="1">
    <source>
        <dbReference type="ARBA" id="ARBA00004635"/>
    </source>
</evidence>
<keyword evidence="7" id="KW-0449">Lipoprotein</keyword>
<gene>
    <name evidence="10" type="ORF">E1757_01570</name>
</gene>
<keyword evidence="5" id="KW-0472">Membrane</keyword>
<evidence type="ECO:0000256" key="4">
    <source>
        <dbReference type="ARBA" id="ARBA00022729"/>
    </source>
</evidence>
<accession>A0A4R5KX11</accession>
<evidence type="ECO:0000256" key="6">
    <source>
        <dbReference type="ARBA" id="ARBA00023139"/>
    </source>
</evidence>
<dbReference type="PANTHER" id="PTHR35789:SF1">
    <property type="entry name" value="SPORE GERMINATION PROTEIN B3"/>
    <property type="match status" value="1"/>
</dbReference>
<evidence type="ECO:0000256" key="2">
    <source>
        <dbReference type="ARBA" id="ARBA00007886"/>
    </source>
</evidence>
<comment type="similarity">
    <text evidence="2">Belongs to the GerABKC lipoprotein family.</text>
</comment>
<dbReference type="NCBIfam" id="TIGR02887">
    <property type="entry name" value="spore_ger_x_C"/>
    <property type="match status" value="1"/>
</dbReference>
<dbReference type="Pfam" id="PF25198">
    <property type="entry name" value="Spore_GerAC_N"/>
    <property type="match status" value="1"/>
</dbReference>
<evidence type="ECO:0000259" key="8">
    <source>
        <dbReference type="Pfam" id="PF05504"/>
    </source>
</evidence>
<feature type="domain" description="Spore germination GerAC-like C-terminal" evidence="8">
    <location>
        <begin position="224"/>
        <end position="387"/>
    </location>
</feature>
<evidence type="ECO:0000259" key="9">
    <source>
        <dbReference type="Pfam" id="PF25198"/>
    </source>
</evidence>
<evidence type="ECO:0000313" key="11">
    <source>
        <dbReference type="Proteomes" id="UP000295636"/>
    </source>
</evidence>
<dbReference type="InterPro" id="IPR038501">
    <property type="entry name" value="Spore_GerAC_C_sf"/>
</dbReference>
<dbReference type="RefSeq" id="WP_133225066.1">
    <property type="nucleotide sequence ID" value="NZ_SMRT01000001.1"/>
</dbReference>
<evidence type="ECO:0000256" key="3">
    <source>
        <dbReference type="ARBA" id="ARBA00022544"/>
    </source>
</evidence>
<dbReference type="Pfam" id="PF05504">
    <property type="entry name" value="Spore_GerAC"/>
    <property type="match status" value="1"/>
</dbReference>
<dbReference type="OrthoDB" id="9816067at2"/>
<proteinExistence type="inferred from homology"/>
<comment type="subcellular location">
    <subcellularLocation>
        <location evidence="1">Membrane</location>
        <topology evidence="1">Lipid-anchor</topology>
    </subcellularLocation>
</comment>
<dbReference type="EMBL" id="SMRT01000001">
    <property type="protein sequence ID" value="TDG00357.1"/>
    <property type="molecule type" value="Genomic_DNA"/>
</dbReference>